<proteinExistence type="predicted"/>
<comment type="caution">
    <text evidence="2">The sequence shown here is derived from an EMBL/GenBank/DDBJ whole genome shotgun (WGS) entry which is preliminary data.</text>
</comment>
<dbReference type="EMBL" id="BMZO01000003">
    <property type="protein sequence ID" value="GHC68072.1"/>
    <property type="molecule type" value="Genomic_DNA"/>
</dbReference>
<dbReference type="InterPro" id="IPR013216">
    <property type="entry name" value="Methyltransf_11"/>
</dbReference>
<keyword evidence="3" id="KW-1185">Reference proteome</keyword>
<reference evidence="2" key="1">
    <citation type="journal article" date="2014" name="Int. J. Syst. Evol. Microbiol.">
        <title>Complete genome sequence of Corynebacterium casei LMG S-19264T (=DSM 44701T), isolated from a smear-ripened cheese.</title>
        <authorList>
            <consortium name="US DOE Joint Genome Institute (JGI-PGF)"/>
            <person name="Walter F."/>
            <person name="Albersmeier A."/>
            <person name="Kalinowski J."/>
            <person name="Ruckert C."/>
        </authorList>
    </citation>
    <scope>NUCLEOTIDE SEQUENCE</scope>
    <source>
        <strain evidence="2">KCTC 42097</strain>
    </source>
</reference>
<dbReference type="PANTHER" id="PTHR43861">
    <property type="entry name" value="TRANS-ACONITATE 2-METHYLTRANSFERASE-RELATED"/>
    <property type="match status" value="1"/>
</dbReference>
<dbReference type="GO" id="GO:0008757">
    <property type="term" value="F:S-adenosylmethionine-dependent methyltransferase activity"/>
    <property type="evidence" value="ECO:0007669"/>
    <property type="project" value="InterPro"/>
</dbReference>
<dbReference type="Gene3D" id="3.40.50.150">
    <property type="entry name" value="Vaccinia Virus protein VP39"/>
    <property type="match status" value="1"/>
</dbReference>
<name>A0A8J3DP53_9HYPH</name>
<dbReference type="Proteomes" id="UP000641137">
    <property type="component" value="Unassembled WGS sequence"/>
</dbReference>
<organism evidence="2 3">
    <name type="scientific">Limoniibacter endophyticus</name>
    <dbReference type="NCBI Taxonomy" id="1565040"/>
    <lineage>
        <taxon>Bacteria</taxon>
        <taxon>Pseudomonadati</taxon>
        <taxon>Pseudomonadota</taxon>
        <taxon>Alphaproteobacteria</taxon>
        <taxon>Hyphomicrobiales</taxon>
        <taxon>Bartonellaceae</taxon>
        <taxon>Limoniibacter</taxon>
    </lineage>
</organism>
<dbReference type="RefSeq" id="WP_244636631.1">
    <property type="nucleotide sequence ID" value="NZ_BMZO01000003.1"/>
</dbReference>
<protein>
    <recommendedName>
        <fullName evidence="1">Methyltransferase type 11 domain-containing protein</fullName>
    </recommendedName>
</protein>
<accession>A0A8J3DP53</accession>
<evidence type="ECO:0000313" key="3">
    <source>
        <dbReference type="Proteomes" id="UP000641137"/>
    </source>
</evidence>
<sequence>MSIKVAGGRSEEGVVIGNTFDKYGSNNPLVKWMMAGFDGALSDFVSEAAPQTIHEVGCGEGYWAMTWAQRGTQVKGTDFSSDVIEMARGNAKARGLDPKMFEVRSIYDVDSIADSADLVVCCEVMEHVDDPDRALQALQKIVRKDLIISVPREPLWRLLNMARGKYLSDFGNTPGHINHWSTRGIQRLASRYFDVVSVKTPLPWTMVHCRPQKSHK</sequence>
<dbReference type="Pfam" id="PF08241">
    <property type="entry name" value="Methyltransf_11"/>
    <property type="match status" value="1"/>
</dbReference>
<evidence type="ECO:0000259" key="1">
    <source>
        <dbReference type="Pfam" id="PF08241"/>
    </source>
</evidence>
<dbReference type="CDD" id="cd02440">
    <property type="entry name" value="AdoMet_MTases"/>
    <property type="match status" value="1"/>
</dbReference>
<dbReference type="InterPro" id="IPR029063">
    <property type="entry name" value="SAM-dependent_MTases_sf"/>
</dbReference>
<feature type="domain" description="Methyltransferase type 11" evidence="1">
    <location>
        <begin position="55"/>
        <end position="145"/>
    </location>
</feature>
<evidence type="ECO:0000313" key="2">
    <source>
        <dbReference type="EMBL" id="GHC68072.1"/>
    </source>
</evidence>
<dbReference type="AlphaFoldDB" id="A0A8J3DP53"/>
<reference evidence="2" key="2">
    <citation type="submission" date="2020-09" db="EMBL/GenBank/DDBJ databases">
        <authorList>
            <person name="Sun Q."/>
            <person name="Kim S."/>
        </authorList>
    </citation>
    <scope>NUCLEOTIDE SEQUENCE</scope>
    <source>
        <strain evidence="2">KCTC 42097</strain>
    </source>
</reference>
<dbReference type="SUPFAM" id="SSF53335">
    <property type="entry name" value="S-adenosyl-L-methionine-dependent methyltransferases"/>
    <property type="match status" value="1"/>
</dbReference>
<gene>
    <name evidence="2" type="ORF">GCM10010136_12820</name>
</gene>